<dbReference type="PROSITE" id="PS51375">
    <property type="entry name" value="PPR"/>
    <property type="match status" value="1"/>
</dbReference>
<dbReference type="NCBIfam" id="TIGR00756">
    <property type="entry name" value="PPR"/>
    <property type="match status" value="2"/>
</dbReference>
<evidence type="ECO:0000313" key="5">
    <source>
        <dbReference type="Proteomes" id="UP000799538"/>
    </source>
</evidence>
<evidence type="ECO:0000259" key="3">
    <source>
        <dbReference type="Pfam" id="PF23276"/>
    </source>
</evidence>
<reference evidence="5" key="1">
    <citation type="journal article" date="2020" name="Stud. Mycol.">
        <title>101 Dothideomycetes genomes: A test case for predicting lifestyles and emergence of pathogens.</title>
        <authorList>
            <person name="Haridas S."/>
            <person name="Albert R."/>
            <person name="Binder M."/>
            <person name="Bloem J."/>
            <person name="LaButti K."/>
            <person name="Salamov A."/>
            <person name="Andreopoulos B."/>
            <person name="Baker S."/>
            <person name="Barry K."/>
            <person name="Bills G."/>
            <person name="Bluhm B."/>
            <person name="Cannon C."/>
            <person name="Castanera R."/>
            <person name="Culley D."/>
            <person name="Daum C."/>
            <person name="Ezra D."/>
            <person name="Gonzalez J."/>
            <person name="Henrissat B."/>
            <person name="Kuo A."/>
            <person name="Liang C."/>
            <person name="Lipzen A."/>
            <person name="Lutzoni F."/>
            <person name="Magnuson J."/>
            <person name="Mondo S."/>
            <person name="Nolan M."/>
            <person name="Ohm R."/>
            <person name="Pangilinan J."/>
            <person name="Park H.-J."/>
            <person name="Ramirez L."/>
            <person name="Alfaro M."/>
            <person name="Sun H."/>
            <person name="Tritt A."/>
            <person name="Yoshinaga Y."/>
            <person name="Zwiers L.-H."/>
            <person name="Turgeon B."/>
            <person name="Goodwin S."/>
            <person name="Spatafora J."/>
            <person name="Crous P."/>
            <person name="Grigoriev I."/>
        </authorList>
    </citation>
    <scope>NUCLEOTIDE SEQUENCE [LARGE SCALE GENOMIC DNA]</scope>
    <source>
        <strain evidence="5">CECT 20119</strain>
    </source>
</reference>
<dbReference type="Proteomes" id="UP000799538">
    <property type="component" value="Unassembled WGS sequence"/>
</dbReference>
<feature type="repeat" description="PPR" evidence="2">
    <location>
        <begin position="413"/>
        <end position="447"/>
    </location>
</feature>
<dbReference type="Pfam" id="PF23276">
    <property type="entry name" value="TPR_24"/>
    <property type="match status" value="1"/>
</dbReference>
<dbReference type="PANTHER" id="PTHR47939">
    <property type="entry name" value="MEMBRANE-ASSOCIATED SALT-INDUCIBLE PROTEIN-LIKE"/>
    <property type="match status" value="1"/>
</dbReference>
<keyword evidence="5" id="KW-1185">Reference proteome</keyword>
<evidence type="ECO:0000256" key="1">
    <source>
        <dbReference type="ARBA" id="ARBA00022737"/>
    </source>
</evidence>
<proteinExistence type="predicted"/>
<dbReference type="InterPro" id="IPR057027">
    <property type="entry name" value="TPR_mt"/>
</dbReference>
<gene>
    <name evidence="4" type="ORF">BDZ85DRAFT_208603</name>
</gene>
<dbReference type="Gene3D" id="1.25.40.10">
    <property type="entry name" value="Tetratricopeptide repeat domain"/>
    <property type="match status" value="2"/>
</dbReference>
<evidence type="ECO:0000313" key="4">
    <source>
        <dbReference type="EMBL" id="KAF2218183.1"/>
    </source>
</evidence>
<accession>A0A6A6FXQ0</accession>
<dbReference type="Pfam" id="PF01535">
    <property type="entry name" value="PPR"/>
    <property type="match status" value="1"/>
</dbReference>
<dbReference type="InterPro" id="IPR002885">
    <property type="entry name" value="PPR_rpt"/>
</dbReference>
<dbReference type="OrthoDB" id="747253at2759"/>
<name>A0A6A6FXQ0_9PEZI</name>
<dbReference type="InterPro" id="IPR050667">
    <property type="entry name" value="PPR-containing_protein"/>
</dbReference>
<feature type="domain" description="Pentatricopeptide repeat-containing protein-mitochondrial" evidence="3">
    <location>
        <begin position="225"/>
        <end position="357"/>
    </location>
</feature>
<dbReference type="InterPro" id="IPR011990">
    <property type="entry name" value="TPR-like_helical_dom_sf"/>
</dbReference>
<protein>
    <recommendedName>
        <fullName evidence="3">Pentatricopeptide repeat-containing protein-mitochondrial domain-containing protein</fullName>
    </recommendedName>
</protein>
<dbReference type="EMBL" id="ML992571">
    <property type="protein sequence ID" value="KAF2218183.1"/>
    <property type="molecule type" value="Genomic_DNA"/>
</dbReference>
<sequence length="474" mass="52576">MQEWASDPTPNLFDLAREYAARGDIGRTVALVDYLIRQRGEPPNSRLFAPLILCNVDPEHGSPAAVRGYLKQLDEEGLPVDSGICHDVLKVLSIHVDHILRADILDYMRRTWFTLSTEGQQDVAAGLIREGSLEEALQIINNLQQSGERVPNWLDDMATYALLHADNFSGALDVVTSREASREPGSSSNLGDTMLDVASKLHHYVGTLHGWNAQVRPGRANPSIGTLLEVLATAAQHGDTDLAVQAFRCLGQHAVTFSCREYELLCQAYLSKEPPDLIGALSTASTMAENGITPDRSFTRVFYAVFEHDPQNAQHGFELMQELHRNGRKVSLALINTVLESYSSRRDLEQAMSIYQTMHEFEVYGPPNEPRLPFANATTYEILYDLAGHAGQQTHDLMVSLREEQRALGVSTTPKMLEAMLTCCVSSGDMDEAKELLREAEQSGIFPRPDSVEHFVATLASRRDDPFASTRPVE</sequence>
<dbReference type="PANTHER" id="PTHR47939:SF1">
    <property type="entry name" value="OS04G0684500 PROTEIN"/>
    <property type="match status" value="1"/>
</dbReference>
<dbReference type="AlphaFoldDB" id="A0A6A6FXQ0"/>
<keyword evidence="1" id="KW-0677">Repeat</keyword>
<evidence type="ECO:0000256" key="2">
    <source>
        <dbReference type="PROSITE-ProRule" id="PRU00708"/>
    </source>
</evidence>
<organism evidence="4 5">
    <name type="scientific">Elsinoe ampelina</name>
    <dbReference type="NCBI Taxonomy" id="302913"/>
    <lineage>
        <taxon>Eukaryota</taxon>
        <taxon>Fungi</taxon>
        <taxon>Dikarya</taxon>
        <taxon>Ascomycota</taxon>
        <taxon>Pezizomycotina</taxon>
        <taxon>Dothideomycetes</taxon>
        <taxon>Dothideomycetidae</taxon>
        <taxon>Myriangiales</taxon>
        <taxon>Elsinoaceae</taxon>
        <taxon>Elsinoe</taxon>
    </lineage>
</organism>